<dbReference type="PANTHER" id="PTHR35408:SF3">
    <property type="entry name" value="GLYCOSYLTRANSFERASE 2-LIKE DOMAIN-CONTAINING PROTEIN"/>
    <property type="match status" value="1"/>
</dbReference>
<organism evidence="5 6">
    <name type="scientific">Dentipellis fragilis</name>
    <dbReference type="NCBI Taxonomy" id="205917"/>
    <lineage>
        <taxon>Eukaryota</taxon>
        <taxon>Fungi</taxon>
        <taxon>Dikarya</taxon>
        <taxon>Basidiomycota</taxon>
        <taxon>Agaricomycotina</taxon>
        <taxon>Agaricomycetes</taxon>
        <taxon>Russulales</taxon>
        <taxon>Hericiaceae</taxon>
        <taxon>Dentipellis</taxon>
    </lineage>
</organism>
<dbReference type="Pfam" id="PF25550">
    <property type="entry name" value="DUF7928"/>
    <property type="match status" value="1"/>
</dbReference>
<dbReference type="PANTHER" id="PTHR35408">
    <property type="entry name" value="CHROMOSOME 15, WHOLE GENOME SHOTGUN SEQUENCE"/>
    <property type="match status" value="1"/>
</dbReference>
<dbReference type="EMBL" id="SEOQ01000094">
    <property type="protein sequence ID" value="TFY70576.1"/>
    <property type="molecule type" value="Genomic_DNA"/>
</dbReference>
<evidence type="ECO:0000313" key="6">
    <source>
        <dbReference type="Proteomes" id="UP000298327"/>
    </source>
</evidence>
<protein>
    <submittedName>
        <fullName evidence="5">Uncharacterized protein</fullName>
    </submittedName>
</protein>
<feature type="region of interest" description="Disordered" evidence="1">
    <location>
        <begin position="1"/>
        <end position="23"/>
    </location>
</feature>
<feature type="transmembrane region" description="Helical" evidence="2">
    <location>
        <begin position="909"/>
        <end position="933"/>
    </location>
</feature>
<dbReference type="Gene3D" id="3.90.550.10">
    <property type="entry name" value="Spore Coat Polysaccharide Biosynthesis Protein SpsA, Chain A"/>
    <property type="match status" value="1"/>
</dbReference>
<name>A0A4Y9Z6U7_9AGAM</name>
<sequence>MSPLIPRMSASSAPIKSKKPSAKNFKGVPCAALAHTMGNTSYGCGPGPPSDVHRFVLWQATFAARSALADAVTLPKMSLTAMDYDAYDALLHHIFRQTQGDAWFKPSGENIHAGVCLRISPGQFRVFPYENQFLEPFEAAVRVMNPVVAVKVRSAAVHVALSTAGEDGTAIYVDDNTRIQILESMAYLPRADKEQCGAFIRDERVLVVWSDSIDTIIPLCHDFDAKLIKLVWSQRLSLGGFLGTSSGTASGASSASAVGFDSDERLNEKKEESKVETSAVAPHVELARNAKPKKKTGSLWGWRLSPNTPDAADQDPEKATGASARPMRYFTPFYGGFGCALSLFFMGSGLNDVLQEWRMDHDYRRFGLLATLPFLFCVSLFFSLQLIGNISYLFGPVAQYHENSKYYSAIKPNPNKEVDEHLPHVTIELPVYKESLEQTIEPSVQSIKKAMQTYARQGGTSSIFVHDDGLQLLPEEERQIRIAFYADNGIGWVARPKHSDAEGGFKRRGRFKKASNMNYGLSVSLKMETWIKKLEDERDAKEARGELTDEDEEDEEGLEERALQLALDEIYEESGKQWKPWACNAKAMRVGQIILIVDSDTIVPEDCFRDAARELAECPDVAIIQHYSDVMQVAHHYFENGIAHFTRRINKCISMGSANGEVAPFVGHNAFLRWSAIQDAAFPDPGDDNKMKIWSESNVSEDFDMALRLQLKGYIIRWATYSDGGFKEGCNELLFNPLKDWWRMGPITKQMRIFVWSKAPIHYKVGMMSYMFSYYGLAAGATLSVVNYFLLGWAIPVDSFYEHSFEIWLACTVIFPGLGNVGFTLLDFFFFGGLSIHLSQALLAHLFSYNITWGATKKEVERSNFFIEVPRILRRFWLALLLGFAISVLMIVLASPVVGFEWQIVGWDWAVIFPLAISAGSHILFPIVLNPWLMIFSY</sequence>
<dbReference type="SUPFAM" id="SSF53448">
    <property type="entry name" value="Nucleotide-diphospho-sugar transferases"/>
    <property type="match status" value="1"/>
</dbReference>
<dbReference type="Proteomes" id="UP000298327">
    <property type="component" value="Unassembled WGS sequence"/>
</dbReference>
<feature type="domain" description="DUF7928" evidence="4">
    <location>
        <begin position="86"/>
        <end position="235"/>
    </location>
</feature>
<feature type="transmembrane region" description="Helical" evidence="2">
    <location>
        <begin position="807"/>
        <end position="830"/>
    </location>
</feature>
<comment type="caution">
    <text evidence="5">The sequence shown here is derived from an EMBL/GenBank/DDBJ whole genome shotgun (WGS) entry which is preliminary data.</text>
</comment>
<accession>A0A4Y9Z6U7</accession>
<proteinExistence type="predicted"/>
<keyword evidence="2" id="KW-0472">Membrane</keyword>
<feature type="transmembrane region" description="Helical" evidence="2">
    <location>
        <begin position="836"/>
        <end position="855"/>
    </location>
</feature>
<feature type="transmembrane region" description="Helical" evidence="2">
    <location>
        <begin position="333"/>
        <end position="354"/>
    </location>
</feature>
<dbReference type="InterPro" id="IPR029044">
    <property type="entry name" value="Nucleotide-diphossugar_trans"/>
</dbReference>
<keyword evidence="2" id="KW-1133">Transmembrane helix</keyword>
<dbReference type="InterPro" id="IPR001173">
    <property type="entry name" value="Glyco_trans_2-like"/>
</dbReference>
<evidence type="ECO:0000259" key="4">
    <source>
        <dbReference type="Pfam" id="PF25550"/>
    </source>
</evidence>
<keyword evidence="2" id="KW-0812">Transmembrane</keyword>
<feature type="region of interest" description="Disordered" evidence="1">
    <location>
        <begin position="296"/>
        <end position="321"/>
    </location>
</feature>
<feature type="transmembrane region" description="Helical" evidence="2">
    <location>
        <begin position="772"/>
        <end position="795"/>
    </location>
</feature>
<evidence type="ECO:0000256" key="1">
    <source>
        <dbReference type="SAM" id="MobiDB-lite"/>
    </source>
</evidence>
<dbReference type="AlphaFoldDB" id="A0A4Y9Z6U7"/>
<dbReference type="Pfam" id="PF13632">
    <property type="entry name" value="Glyco_trans_2_3"/>
    <property type="match status" value="1"/>
</dbReference>
<evidence type="ECO:0000259" key="3">
    <source>
        <dbReference type="Pfam" id="PF13632"/>
    </source>
</evidence>
<dbReference type="OrthoDB" id="38531at2759"/>
<feature type="transmembrane region" description="Helical" evidence="2">
    <location>
        <begin position="876"/>
        <end position="897"/>
    </location>
</feature>
<reference evidence="5 6" key="1">
    <citation type="submission" date="2019-02" db="EMBL/GenBank/DDBJ databases">
        <title>Genome sequencing of the rare red list fungi Dentipellis fragilis.</title>
        <authorList>
            <person name="Buettner E."/>
            <person name="Kellner H."/>
        </authorList>
    </citation>
    <scope>NUCLEOTIDE SEQUENCE [LARGE SCALE GENOMIC DNA]</scope>
    <source>
        <strain evidence="5 6">DSM 105465</strain>
    </source>
</reference>
<gene>
    <name evidence="5" type="ORF">EVG20_g2430</name>
</gene>
<feature type="transmembrane region" description="Helical" evidence="2">
    <location>
        <begin position="366"/>
        <end position="387"/>
    </location>
</feature>
<dbReference type="InterPro" id="IPR057688">
    <property type="entry name" value="DUF7928"/>
</dbReference>
<keyword evidence="6" id="KW-1185">Reference proteome</keyword>
<feature type="domain" description="Glycosyltransferase 2-like" evidence="3">
    <location>
        <begin position="593"/>
        <end position="792"/>
    </location>
</feature>
<evidence type="ECO:0000256" key="2">
    <source>
        <dbReference type="SAM" id="Phobius"/>
    </source>
</evidence>
<evidence type="ECO:0000313" key="5">
    <source>
        <dbReference type="EMBL" id="TFY70576.1"/>
    </source>
</evidence>
<dbReference type="STRING" id="205917.A0A4Y9Z6U7"/>